<dbReference type="Proteomes" id="UP000054560">
    <property type="component" value="Unassembled WGS sequence"/>
</dbReference>
<dbReference type="EMBL" id="KQ241814">
    <property type="protein sequence ID" value="KNC83712.1"/>
    <property type="molecule type" value="Genomic_DNA"/>
</dbReference>
<evidence type="ECO:0000256" key="1">
    <source>
        <dbReference type="SAM" id="MobiDB-lite"/>
    </source>
</evidence>
<dbReference type="AlphaFoldDB" id="A0A0L0G3M8"/>
<feature type="region of interest" description="Disordered" evidence="1">
    <location>
        <begin position="1"/>
        <end position="29"/>
    </location>
</feature>
<dbReference type="GeneID" id="25904546"/>
<keyword evidence="3" id="KW-1185">Reference proteome</keyword>
<sequence>MADSTTLVIDTCDGESDDENEEPEPFFHNPRTGCRDLVLTIMVPWGMSMQNFRAIQFNQDADEATIEYETDNEWASITSHRPANCVNEAWSEIFHARVYVDNEIARSSMALDAPIWCSMKVDLPSAVYTRPEHYMTQEMKKTGVVYSVSWTLR</sequence>
<proteinExistence type="predicted"/>
<feature type="compositionally biased region" description="Acidic residues" evidence="1">
    <location>
        <begin position="12"/>
        <end position="24"/>
    </location>
</feature>
<organism evidence="2 3">
    <name type="scientific">Sphaeroforma arctica JP610</name>
    <dbReference type="NCBI Taxonomy" id="667725"/>
    <lineage>
        <taxon>Eukaryota</taxon>
        <taxon>Ichthyosporea</taxon>
        <taxon>Ichthyophonida</taxon>
        <taxon>Sphaeroforma</taxon>
    </lineage>
</organism>
<gene>
    <name evidence="2" type="ORF">SARC_04042</name>
</gene>
<dbReference type="RefSeq" id="XP_014157614.1">
    <property type="nucleotide sequence ID" value="XM_014302139.1"/>
</dbReference>
<protein>
    <submittedName>
        <fullName evidence="2">Uncharacterized protein</fullName>
    </submittedName>
</protein>
<evidence type="ECO:0000313" key="3">
    <source>
        <dbReference type="Proteomes" id="UP000054560"/>
    </source>
</evidence>
<evidence type="ECO:0000313" key="2">
    <source>
        <dbReference type="EMBL" id="KNC83712.1"/>
    </source>
</evidence>
<name>A0A0L0G3M8_9EUKA</name>
<accession>A0A0L0G3M8</accession>
<reference evidence="2 3" key="1">
    <citation type="submission" date="2011-02" db="EMBL/GenBank/DDBJ databases">
        <title>The Genome Sequence of Sphaeroforma arctica JP610.</title>
        <authorList>
            <consortium name="The Broad Institute Genome Sequencing Platform"/>
            <person name="Russ C."/>
            <person name="Cuomo C."/>
            <person name="Young S.K."/>
            <person name="Zeng Q."/>
            <person name="Gargeya S."/>
            <person name="Alvarado L."/>
            <person name="Berlin A."/>
            <person name="Chapman S.B."/>
            <person name="Chen Z."/>
            <person name="Freedman E."/>
            <person name="Gellesch M."/>
            <person name="Goldberg J."/>
            <person name="Griggs A."/>
            <person name="Gujja S."/>
            <person name="Heilman E."/>
            <person name="Heiman D."/>
            <person name="Howarth C."/>
            <person name="Mehta T."/>
            <person name="Neiman D."/>
            <person name="Pearson M."/>
            <person name="Roberts A."/>
            <person name="Saif S."/>
            <person name="Shea T."/>
            <person name="Shenoy N."/>
            <person name="Sisk P."/>
            <person name="Stolte C."/>
            <person name="Sykes S."/>
            <person name="White J."/>
            <person name="Yandava C."/>
            <person name="Burger G."/>
            <person name="Gray M.W."/>
            <person name="Holland P.W.H."/>
            <person name="King N."/>
            <person name="Lang F.B.F."/>
            <person name="Roger A.J."/>
            <person name="Ruiz-Trillo I."/>
            <person name="Haas B."/>
            <person name="Nusbaum C."/>
            <person name="Birren B."/>
        </authorList>
    </citation>
    <scope>NUCLEOTIDE SEQUENCE [LARGE SCALE GENOMIC DNA]</scope>
    <source>
        <strain evidence="2 3">JP610</strain>
    </source>
</reference>